<keyword evidence="3" id="KW-1185">Reference proteome</keyword>
<evidence type="ECO:0000313" key="3">
    <source>
        <dbReference type="Proteomes" id="UP000499080"/>
    </source>
</evidence>
<dbReference type="EMBL" id="BGPR01012766">
    <property type="protein sequence ID" value="GBN57550.1"/>
    <property type="molecule type" value="Genomic_DNA"/>
</dbReference>
<evidence type="ECO:0000313" key="1">
    <source>
        <dbReference type="EMBL" id="GBN57550.1"/>
    </source>
</evidence>
<gene>
    <name evidence="1" type="ORF">AVEN_148805_1</name>
    <name evidence="2" type="ORF">AVEN_213811_1</name>
</gene>
<dbReference type="AlphaFoldDB" id="A0A4Y2Q347"/>
<dbReference type="EMBL" id="BGPR01012769">
    <property type="protein sequence ID" value="GBN57573.1"/>
    <property type="molecule type" value="Genomic_DNA"/>
</dbReference>
<organism evidence="2 3">
    <name type="scientific">Araneus ventricosus</name>
    <name type="common">Orbweaver spider</name>
    <name type="synonym">Epeira ventricosa</name>
    <dbReference type="NCBI Taxonomy" id="182803"/>
    <lineage>
        <taxon>Eukaryota</taxon>
        <taxon>Metazoa</taxon>
        <taxon>Ecdysozoa</taxon>
        <taxon>Arthropoda</taxon>
        <taxon>Chelicerata</taxon>
        <taxon>Arachnida</taxon>
        <taxon>Araneae</taxon>
        <taxon>Araneomorphae</taxon>
        <taxon>Entelegynae</taxon>
        <taxon>Araneoidea</taxon>
        <taxon>Araneidae</taxon>
        <taxon>Araneus</taxon>
    </lineage>
</organism>
<protein>
    <submittedName>
        <fullName evidence="2">Uncharacterized protein</fullName>
    </submittedName>
</protein>
<name>A0A4Y2Q347_ARAVE</name>
<reference evidence="2 3" key="1">
    <citation type="journal article" date="2019" name="Sci. Rep.">
        <title>Orb-weaving spider Araneus ventricosus genome elucidates the spidroin gene catalogue.</title>
        <authorList>
            <person name="Kono N."/>
            <person name="Nakamura H."/>
            <person name="Ohtoshi R."/>
            <person name="Moran D.A.P."/>
            <person name="Shinohara A."/>
            <person name="Yoshida Y."/>
            <person name="Fujiwara M."/>
            <person name="Mori M."/>
            <person name="Tomita M."/>
            <person name="Arakawa K."/>
        </authorList>
    </citation>
    <scope>NUCLEOTIDE SEQUENCE [LARGE SCALE GENOMIC DNA]</scope>
</reference>
<dbReference type="Proteomes" id="UP000499080">
    <property type="component" value="Unassembled WGS sequence"/>
</dbReference>
<comment type="caution">
    <text evidence="2">The sequence shown here is derived from an EMBL/GenBank/DDBJ whole genome shotgun (WGS) entry which is preliminary data.</text>
</comment>
<sequence length="97" mass="11326">MSALRWEALLDPIKTNLKRHCDTRWPSRHQPVTALQKNLPSVYEVLQHMTERRSMPPFRMSLQQPNRLDGQVTIQHMTDKANNWTTDTASGAMMLLR</sequence>
<dbReference type="OrthoDB" id="10063284at2759"/>
<proteinExistence type="predicted"/>
<accession>A0A4Y2Q347</accession>
<evidence type="ECO:0000313" key="2">
    <source>
        <dbReference type="EMBL" id="GBN57573.1"/>
    </source>
</evidence>